<dbReference type="InterPro" id="IPR011009">
    <property type="entry name" value="Kinase-like_dom_sf"/>
</dbReference>
<keyword evidence="5" id="KW-1185">Reference proteome</keyword>
<feature type="transmembrane region" description="Helical" evidence="2">
    <location>
        <begin position="12"/>
        <end position="29"/>
    </location>
</feature>
<dbReference type="SUPFAM" id="SSF56112">
    <property type="entry name" value="Protein kinase-like (PK-like)"/>
    <property type="match status" value="1"/>
</dbReference>
<sequence length="562" mass="62679">MQTSIGPLAPFVRFIRVARLLLWTLWVIYRERKRVIRARQRGDYEVKPDIEVLIAVLTNFKRTALRLGVLTIKLGQFLSSRADILPEQALAVLSTLQDEVPPAPFEHVVATIEKEFGRPVNEIFSVLEQKCTAAASLGQVHKAVLAATGETVAVKIQRPHIEQLVRLDLRTLKFVIWLINRFVDTKDFIDLGSVYREFRRTVFEEVDFKIEAANAERFREMFADDPTIYVPKVYAEYVSRHVLVLEWIDGIKVNDYAALDLAGIDRLEVANRTIRAYFYQFFAAGFYHADPHPGNIFVKRGCDPANPIVAFVDFGMVGSITRTMKRLMRSLFLSLVTQDSEGMVQALNQLGFIGERADLKMIEDALGLLLEQYYGMTLGQVRDLDMRSVVREVSDLLYDQPFRIPAQFAFSGRAVSTLVGVATGLAPDFNFVAVATPYAQSFLGLDMNNLRESAQQLLKQTLDMGKVLLKLPHSIDRLVTRIDAGQVEVRLANLAGSGSHIRRGKAGGQLVLSAGRGSIGFTLLGLASMAGGIYLLTSHLPAPGWFCLGLAAITTLGLFVKR</sequence>
<reference evidence="5" key="1">
    <citation type="submission" date="2018-12" db="EMBL/GenBank/DDBJ databases">
        <title>Tengunoibacter tsumagoiensis gen. nov., sp. nov., Dictyobacter kobayashii sp. nov., D. alpinus sp. nov., and D. joshuensis sp. nov. and description of Dictyobacteraceae fam. nov. within the order Ktedonobacterales isolated from Tengu-no-mugimeshi.</title>
        <authorList>
            <person name="Wang C.M."/>
            <person name="Zheng Y."/>
            <person name="Sakai Y."/>
            <person name="Toyoda A."/>
            <person name="Minakuchi Y."/>
            <person name="Abe K."/>
            <person name="Yokota A."/>
            <person name="Yabe S."/>
        </authorList>
    </citation>
    <scope>NUCLEOTIDE SEQUENCE [LARGE SCALE GENOMIC DNA]</scope>
    <source>
        <strain evidence="5">Uno3</strain>
    </source>
</reference>
<proteinExistence type="inferred from homology"/>
<evidence type="ECO:0000256" key="2">
    <source>
        <dbReference type="SAM" id="Phobius"/>
    </source>
</evidence>
<dbReference type="InterPro" id="IPR004147">
    <property type="entry name" value="ABC1_dom"/>
</dbReference>
<keyword evidence="2" id="KW-0472">Membrane</keyword>
<accession>A0A401ZTF7</accession>
<evidence type="ECO:0000256" key="1">
    <source>
        <dbReference type="ARBA" id="ARBA00009670"/>
    </source>
</evidence>
<dbReference type="Pfam" id="PF03109">
    <property type="entry name" value="ABC1"/>
    <property type="match status" value="1"/>
</dbReference>
<dbReference type="Proteomes" id="UP000287352">
    <property type="component" value="Unassembled WGS sequence"/>
</dbReference>
<dbReference type="EMBL" id="BIFR01000001">
    <property type="protein sequence ID" value="GCE10165.1"/>
    <property type="molecule type" value="Genomic_DNA"/>
</dbReference>
<comment type="similarity">
    <text evidence="1">Belongs to the protein kinase superfamily. ADCK protein kinase family.</text>
</comment>
<feature type="transmembrane region" description="Helical" evidence="2">
    <location>
        <begin position="542"/>
        <end position="560"/>
    </location>
</feature>
<keyword evidence="2" id="KW-1133">Transmembrane helix</keyword>
<dbReference type="InterPro" id="IPR050154">
    <property type="entry name" value="UbiB_kinase"/>
</dbReference>
<feature type="domain" description="ABC1 atypical kinase-like" evidence="3">
    <location>
        <begin position="96"/>
        <end position="346"/>
    </location>
</feature>
<comment type="caution">
    <text evidence="4">The sequence shown here is derived from an EMBL/GenBank/DDBJ whole genome shotgun (WGS) entry which is preliminary data.</text>
</comment>
<keyword evidence="2" id="KW-0812">Transmembrane</keyword>
<protein>
    <submittedName>
        <fullName evidence="4">ABC transporter</fullName>
    </submittedName>
</protein>
<evidence type="ECO:0000313" key="4">
    <source>
        <dbReference type="EMBL" id="GCE10165.1"/>
    </source>
</evidence>
<dbReference type="PANTHER" id="PTHR10566">
    <property type="entry name" value="CHAPERONE-ACTIVITY OF BC1 COMPLEX CABC1 -RELATED"/>
    <property type="match status" value="1"/>
</dbReference>
<dbReference type="CDD" id="cd05121">
    <property type="entry name" value="ABC1_ADCK3-like"/>
    <property type="match status" value="1"/>
</dbReference>
<name>A0A401ZTF7_9CHLR</name>
<dbReference type="PANTHER" id="PTHR10566:SF113">
    <property type="entry name" value="PROTEIN ACTIVITY OF BC1 COMPLEX KINASE 7, CHLOROPLASTIC"/>
    <property type="match status" value="1"/>
</dbReference>
<organism evidence="4 5">
    <name type="scientific">Tengunoibacter tsumagoiensis</name>
    <dbReference type="NCBI Taxonomy" id="2014871"/>
    <lineage>
        <taxon>Bacteria</taxon>
        <taxon>Bacillati</taxon>
        <taxon>Chloroflexota</taxon>
        <taxon>Ktedonobacteria</taxon>
        <taxon>Ktedonobacterales</taxon>
        <taxon>Dictyobacteraceae</taxon>
        <taxon>Tengunoibacter</taxon>
    </lineage>
</organism>
<dbReference type="RefSeq" id="WP_161975166.1">
    <property type="nucleotide sequence ID" value="NZ_BIFR01000001.1"/>
</dbReference>
<feature type="transmembrane region" description="Helical" evidence="2">
    <location>
        <begin position="510"/>
        <end position="536"/>
    </location>
</feature>
<evidence type="ECO:0000313" key="5">
    <source>
        <dbReference type="Proteomes" id="UP000287352"/>
    </source>
</evidence>
<evidence type="ECO:0000259" key="3">
    <source>
        <dbReference type="Pfam" id="PF03109"/>
    </source>
</evidence>
<dbReference type="AlphaFoldDB" id="A0A401ZTF7"/>
<gene>
    <name evidence="4" type="ORF">KTT_00240</name>
</gene>